<keyword evidence="4" id="KW-1185">Reference proteome</keyword>
<sequence length="104" mass="10430">MKFSLALLATAALTATGALALPHGNTEMTNMDMSTMDDSPDSATQTSPQDSSSSPSSKPSSSSSSSSSSSTPQPSKKAGTPDENDEDFLTGLLGNLGLGGLGLF</sequence>
<keyword evidence="2" id="KW-0732">Signal</keyword>
<evidence type="ECO:0000256" key="1">
    <source>
        <dbReference type="SAM" id="MobiDB-lite"/>
    </source>
</evidence>
<feature type="compositionally biased region" description="Low complexity" evidence="1">
    <location>
        <begin position="21"/>
        <end position="78"/>
    </location>
</feature>
<accession>A0A2V5I5P9</accession>
<name>A0A2V5I5P9_9EURO</name>
<dbReference type="EMBL" id="KZ825532">
    <property type="protein sequence ID" value="PYI29383.1"/>
    <property type="molecule type" value="Genomic_DNA"/>
</dbReference>
<feature type="compositionally biased region" description="Gly residues" evidence="1">
    <location>
        <begin position="94"/>
        <end position="104"/>
    </location>
</feature>
<feature type="signal peptide" evidence="2">
    <location>
        <begin position="1"/>
        <end position="20"/>
    </location>
</feature>
<reference evidence="3 4" key="1">
    <citation type="submission" date="2018-02" db="EMBL/GenBank/DDBJ databases">
        <title>The genomes of Aspergillus section Nigri reveals drivers in fungal speciation.</title>
        <authorList>
            <consortium name="DOE Joint Genome Institute"/>
            <person name="Vesth T.C."/>
            <person name="Nybo J."/>
            <person name="Theobald S."/>
            <person name="Brandl J."/>
            <person name="Frisvad J.C."/>
            <person name="Nielsen K.F."/>
            <person name="Lyhne E.K."/>
            <person name="Kogle M.E."/>
            <person name="Kuo A."/>
            <person name="Riley R."/>
            <person name="Clum A."/>
            <person name="Nolan M."/>
            <person name="Lipzen A."/>
            <person name="Salamov A."/>
            <person name="Henrissat B."/>
            <person name="Wiebenga A."/>
            <person name="De vries R.P."/>
            <person name="Grigoriev I.V."/>
            <person name="Mortensen U.H."/>
            <person name="Andersen M.R."/>
            <person name="Baker S.E."/>
        </authorList>
    </citation>
    <scope>NUCLEOTIDE SEQUENCE [LARGE SCALE GENOMIC DNA]</scope>
    <source>
        <strain evidence="3 4">CBS 114.80</strain>
    </source>
</reference>
<dbReference type="Proteomes" id="UP000248817">
    <property type="component" value="Unassembled WGS sequence"/>
</dbReference>
<proteinExistence type="predicted"/>
<protein>
    <submittedName>
        <fullName evidence="3">Uncharacterized protein</fullName>
    </submittedName>
</protein>
<evidence type="ECO:0000256" key="2">
    <source>
        <dbReference type="SAM" id="SignalP"/>
    </source>
</evidence>
<feature type="region of interest" description="Disordered" evidence="1">
    <location>
        <begin position="21"/>
        <end position="104"/>
    </location>
</feature>
<gene>
    <name evidence="3" type="ORF">BP00DRAFT_427552</name>
</gene>
<evidence type="ECO:0000313" key="3">
    <source>
        <dbReference type="EMBL" id="PYI29383.1"/>
    </source>
</evidence>
<feature type="chain" id="PRO_5015914798" evidence="2">
    <location>
        <begin position="21"/>
        <end position="104"/>
    </location>
</feature>
<organism evidence="3 4">
    <name type="scientific">Aspergillus indologenus CBS 114.80</name>
    <dbReference type="NCBI Taxonomy" id="1450541"/>
    <lineage>
        <taxon>Eukaryota</taxon>
        <taxon>Fungi</taxon>
        <taxon>Dikarya</taxon>
        <taxon>Ascomycota</taxon>
        <taxon>Pezizomycotina</taxon>
        <taxon>Eurotiomycetes</taxon>
        <taxon>Eurotiomycetidae</taxon>
        <taxon>Eurotiales</taxon>
        <taxon>Aspergillaceae</taxon>
        <taxon>Aspergillus</taxon>
        <taxon>Aspergillus subgen. Circumdati</taxon>
    </lineage>
</organism>
<evidence type="ECO:0000313" key="4">
    <source>
        <dbReference type="Proteomes" id="UP000248817"/>
    </source>
</evidence>
<dbReference type="AlphaFoldDB" id="A0A2V5I5P9"/>